<dbReference type="EMBL" id="CP046617">
    <property type="protein sequence ID" value="WCM38907.1"/>
    <property type="molecule type" value="Genomic_DNA"/>
</dbReference>
<keyword evidence="6" id="KW-0255">Endonuclease</keyword>
<keyword evidence="3" id="KW-0238">DNA-binding</keyword>
<evidence type="ECO:0000256" key="3">
    <source>
        <dbReference type="ARBA" id="ARBA00023125"/>
    </source>
</evidence>
<gene>
    <name evidence="6" type="ORF">GO600_01605</name>
</gene>
<organism evidence="6 7">
    <name type="scientific">Thermus antranikianii</name>
    <dbReference type="NCBI Taxonomy" id="88190"/>
    <lineage>
        <taxon>Bacteria</taxon>
        <taxon>Thermotogati</taxon>
        <taxon>Deinococcota</taxon>
        <taxon>Deinococci</taxon>
        <taxon>Thermales</taxon>
        <taxon>Thermaceae</taxon>
        <taxon>Thermus</taxon>
    </lineage>
</organism>
<dbReference type="PANTHER" id="PTHR43140:SF1">
    <property type="entry name" value="TYPE I RESTRICTION ENZYME ECOKI SPECIFICITY SUBUNIT"/>
    <property type="match status" value="1"/>
</dbReference>
<sequence length="360" mass="40353">MSEGPYKLPEGWRWVRLGEVADIRYGKAKPEQPGRVPVVGSGGVYALTNIPLVSFPTVIVGRKGSAGEVFLMEEPCWPSDTTFYLVWKVEVIPRWIAAWLQFKKPSPEGTTATLPSLRREDLEAHLVPLPPLPEQRRIVARIEELVGRVQEARRLREGAKQDAERLWQAVLAETFPRPGTELPEGWRWVKLGEVIELKNGKFIRKSELAESGPVRVYGSNGVIGYAPEGKALIDTETLAIGRVGASGVVNWVTPPAWISDNAMYIVELAQDCDIKYLFYVLKQSGLTALAKQGAQPSISQEQVYQLLIPLPPLPEQQRIVAHLEAVQERVRTLREAQAQMEAELRQLERAILERAFRGEL</sequence>
<evidence type="ECO:0000256" key="2">
    <source>
        <dbReference type="ARBA" id="ARBA00022747"/>
    </source>
</evidence>
<dbReference type="Proteomes" id="UP001317488">
    <property type="component" value="Chromosome"/>
</dbReference>
<dbReference type="PANTHER" id="PTHR43140">
    <property type="entry name" value="TYPE-1 RESTRICTION ENZYME ECOKI SPECIFICITY PROTEIN"/>
    <property type="match status" value="1"/>
</dbReference>
<evidence type="ECO:0000256" key="4">
    <source>
        <dbReference type="SAM" id="Coils"/>
    </source>
</evidence>
<evidence type="ECO:0000259" key="5">
    <source>
        <dbReference type="Pfam" id="PF01420"/>
    </source>
</evidence>
<evidence type="ECO:0000313" key="6">
    <source>
        <dbReference type="EMBL" id="WCM38907.1"/>
    </source>
</evidence>
<feature type="domain" description="Type I restriction modification DNA specificity" evidence="5">
    <location>
        <begin position="183"/>
        <end position="336"/>
    </location>
</feature>
<reference evidence="6 7" key="1">
    <citation type="submission" date="2019-12" db="EMBL/GenBank/DDBJ databases">
        <authorList>
            <person name="An T."/>
        </authorList>
    </citation>
    <scope>NUCLEOTIDE SEQUENCE [LARGE SCALE GENOMIC DNA]</scope>
    <source>
        <strain evidence="6 7">JCM 19900</strain>
    </source>
</reference>
<dbReference type="SUPFAM" id="SSF116734">
    <property type="entry name" value="DNA methylase specificity domain"/>
    <property type="match status" value="2"/>
</dbReference>
<protein>
    <submittedName>
        <fullName evidence="6">Restriction endonuclease subunit S</fullName>
    </submittedName>
</protein>
<keyword evidence="6" id="KW-0378">Hydrolase</keyword>
<dbReference type="Gene3D" id="1.10.287.1120">
    <property type="entry name" value="Bipartite methylase S protein"/>
    <property type="match status" value="1"/>
</dbReference>
<comment type="similarity">
    <text evidence="1">Belongs to the type-I restriction system S methylase family.</text>
</comment>
<dbReference type="CDD" id="cd17267">
    <property type="entry name" value="RMtype1_S_EcoAO83I-TRD1-CR1_like"/>
    <property type="match status" value="1"/>
</dbReference>
<evidence type="ECO:0000313" key="7">
    <source>
        <dbReference type="Proteomes" id="UP001317488"/>
    </source>
</evidence>
<accession>A0ABY7RNG0</accession>
<keyword evidence="6" id="KW-0540">Nuclease</keyword>
<keyword evidence="4" id="KW-0175">Coiled coil</keyword>
<dbReference type="RefSeq" id="WP_083964882.1">
    <property type="nucleotide sequence ID" value="NZ_CP046617.1"/>
</dbReference>
<dbReference type="Gene3D" id="3.90.220.20">
    <property type="entry name" value="DNA methylase specificity domains"/>
    <property type="match status" value="2"/>
</dbReference>
<dbReference type="Pfam" id="PF01420">
    <property type="entry name" value="Methylase_S"/>
    <property type="match status" value="2"/>
</dbReference>
<proteinExistence type="inferred from homology"/>
<evidence type="ECO:0000256" key="1">
    <source>
        <dbReference type="ARBA" id="ARBA00010923"/>
    </source>
</evidence>
<keyword evidence="7" id="KW-1185">Reference proteome</keyword>
<keyword evidence="2" id="KW-0680">Restriction system</keyword>
<name>A0ABY7RNG0_9DEIN</name>
<dbReference type="InterPro" id="IPR051212">
    <property type="entry name" value="Type-I_RE_S_subunit"/>
</dbReference>
<dbReference type="InterPro" id="IPR044946">
    <property type="entry name" value="Restrct_endonuc_typeI_TRD_sf"/>
</dbReference>
<dbReference type="GO" id="GO:0004519">
    <property type="term" value="F:endonuclease activity"/>
    <property type="evidence" value="ECO:0007669"/>
    <property type="project" value="UniProtKB-KW"/>
</dbReference>
<dbReference type="CDD" id="cd17266">
    <property type="entry name" value="RMtype1_S_Sau1132ORF3780P-TRD2-CR2_like"/>
    <property type="match status" value="1"/>
</dbReference>
<feature type="coiled-coil region" evidence="4">
    <location>
        <begin position="323"/>
        <end position="353"/>
    </location>
</feature>
<feature type="domain" description="Type I restriction modification DNA specificity" evidence="5">
    <location>
        <begin position="9"/>
        <end position="146"/>
    </location>
</feature>
<dbReference type="InterPro" id="IPR000055">
    <property type="entry name" value="Restrct_endonuc_typeI_TRD"/>
</dbReference>